<dbReference type="Pfam" id="PF00400">
    <property type="entry name" value="WD40"/>
    <property type="match status" value="11"/>
</dbReference>
<gene>
    <name evidence="6" type="ORF">NCTC10994_01657</name>
</gene>
<feature type="repeat" description="WD" evidence="3">
    <location>
        <begin position="320"/>
        <end position="353"/>
    </location>
</feature>
<dbReference type="SUPFAM" id="SSF50978">
    <property type="entry name" value="WD40 repeat-like"/>
    <property type="match status" value="2"/>
</dbReference>
<keyword evidence="4" id="KW-0472">Membrane</keyword>
<protein>
    <submittedName>
        <fullName evidence="6">WD-40 repeat-containing protein</fullName>
    </submittedName>
</protein>
<proteinExistence type="predicted"/>
<feature type="repeat" description="WD" evidence="3">
    <location>
        <begin position="458"/>
        <end position="491"/>
    </location>
</feature>
<feature type="domain" description="Novel STAND NTPase 1" evidence="5">
    <location>
        <begin position="15"/>
        <end position="176"/>
    </location>
</feature>
<dbReference type="Proteomes" id="UP000249091">
    <property type="component" value="Chromosome 1"/>
</dbReference>
<keyword evidence="1 3" id="KW-0853">WD repeat</keyword>
<evidence type="ECO:0000256" key="1">
    <source>
        <dbReference type="ARBA" id="ARBA00022574"/>
    </source>
</evidence>
<dbReference type="PRINTS" id="PR00320">
    <property type="entry name" value="GPROTEINBRPT"/>
</dbReference>
<dbReference type="PROSITE" id="PS00678">
    <property type="entry name" value="WD_REPEATS_1"/>
    <property type="match status" value="4"/>
</dbReference>
<dbReference type="Gene3D" id="2.130.10.10">
    <property type="entry name" value="YVTN repeat-like/Quinoprotein amine dehydrogenase"/>
    <property type="match status" value="5"/>
</dbReference>
<evidence type="ECO:0000256" key="2">
    <source>
        <dbReference type="ARBA" id="ARBA00022737"/>
    </source>
</evidence>
<dbReference type="Pfam" id="PF20703">
    <property type="entry name" value="nSTAND1"/>
    <property type="match status" value="1"/>
</dbReference>
<feature type="repeat" description="WD" evidence="3">
    <location>
        <begin position="738"/>
        <end position="762"/>
    </location>
</feature>
<evidence type="ECO:0000256" key="4">
    <source>
        <dbReference type="SAM" id="Phobius"/>
    </source>
</evidence>
<dbReference type="InterPro" id="IPR049052">
    <property type="entry name" value="nSTAND1"/>
</dbReference>
<keyword evidence="2" id="KW-0677">Repeat</keyword>
<dbReference type="EMBL" id="LS483468">
    <property type="protein sequence ID" value="SQI30500.1"/>
    <property type="molecule type" value="Genomic_DNA"/>
</dbReference>
<feature type="repeat" description="WD" evidence="3">
    <location>
        <begin position="504"/>
        <end position="536"/>
    </location>
</feature>
<feature type="repeat" description="WD" evidence="3">
    <location>
        <begin position="366"/>
        <end position="407"/>
    </location>
</feature>
<dbReference type="STRING" id="1219011.GCA_001895045_01742"/>
<dbReference type="InterPro" id="IPR001680">
    <property type="entry name" value="WD40_rpt"/>
</dbReference>
<keyword evidence="4" id="KW-0812">Transmembrane</keyword>
<evidence type="ECO:0000313" key="7">
    <source>
        <dbReference type="Proteomes" id="UP000249091"/>
    </source>
</evidence>
<evidence type="ECO:0000313" key="6">
    <source>
        <dbReference type="EMBL" id="SQI30500.1"/>
    </source>
</evidence>
<evidence type="ECO:0000256" key="3">
    <source>
        <dbReference type="PROSITE-ProRule" id="PRU00221"/>
    </source>
</evidence>
<organism evidence="6 7">
    <name type="scientific">Rhodococcus coprophilus</name>
    <dbReference type="NCBI Taxonomy" id="38310"/>
    <lineage>
        <taxon>Bacteria</taxon>
        <taxon>Bacillati</taxon>
        <taxon>Actinomycetota</taxon>
        <taxon>Actinomycetes</taxon>
        <taxon>Mycobacteriales</taxon>
        <taxon>Nocardiaceae</taxon>
        <taxon>Rhodococcus</taxon>
    </lineage>
</organism>
<sequence>MDLILHDLGGLADGEISGKELPLLSHLLDTLWDKRSGGALTVAAYRATGGVRGSIAASAERAWEKLDETDRVRARAMLVHLVYVTATGTDVKIARPLPELLAVAGGDRDAAAQVVDHFVSARVLVADAGSVELIHDAVIDAWPRLKSWIQDDRADAALRQRIEADALTWIESGRNRGLLYQRGRMDVVAEQNPRLGDLVSARHADDVVALSPNAVEFLEASRRQITWHGRRRRAIIAGLALAALTALVMSGVAWVAKGRAEAERSTAQFQQIIALSDSMRDEDPTTSSHLALAAAHMRPDSDVAYSRLIATQGVPLANTLRGHTGPVYSTAVSADGSMLASASDDGTVRIWSLGEESGPTRLGDPLELSSKYMASVSFSPDGRYLAAGGGDGAVWIFDVSDHTAPRRVLDRKVFATGAVHNVRYAPSGRLLAVPYDDGTVVLVDTSDPTSGSFPVVSVRGHEGAVRTVAFRPDGDVMATSSDDRTVRIWDITDRAGPVPLGEPLRGFEDVAHSVSFSGDGKTLAASSDDGVLRLFDTGDPRKAYPVGVPVRAHTGGVWSIAFLPDGRTLASASWDGTAKLWDIDPEERYLDEISPALTGHGGGVATLAVTPDGNTVITGGQDANLRVWTMPHTRISVVDAALTKPSVSRSGTLVATGSYGPTVSLWRVDEAGEWSRAGSVTQPRPLGGAYVCALSPSGTILATAPTSGGSVQLWDVRDPADPEPLADPVPLGTRFTSALAFSPDGATLVTGADDFSVQLWDIADPARPVPWGAPLTGPENLVRSTTISPDGRSLVVTSADSRIYAWDIADPRAAIRTEIFGGHDAGVNTAAFGRDGDVLVTGSDDHRVLMWDRDAAGNFTARPTALRGHSGTVYSVSITRDGTKAVSGSDDGTIRLWDVSDAESMREVGGPITDTGVGRWQVVFRPNGSVVAAGGDGVLRMWNLEADVVAERICHSTSGRISDILPQFDLPVPGREVC</sequence>
<dbReference type="InterPro" id="IPR019775">
    <property type="entry name" value="WD40_repeat_CS"/>
</dbReference>
<dbReference type="InterPro" id="IPR015943">
    <property type="entry name" value="WD40/YVTN_repeat-like_dom_sf"/>
</dbReference>
<feature type="repeat" description="WD" evidence="3">
    <location>
        <begin position="550"/>
        <end position="591"/>
    </location>
</feature>
<dbReference type="PROSITE" id="PS50082">
    <property type="entry name" value="WD_REPEATS_2"/>
    <property type="match status" value="10"/>
</dbReference>
<evidence type="ECO:0000259" key="5">
    <source>
        <dbReference type="Pfam" id="PF20703"/>
    </source>
</evidence>
<keyword evidence="7" id="KW-1185">Reference proteome</keyword>
<dbReference type="KEGG" id="rcr:NCTC10994_01657"/>
<name>A0A2X4UC98_9NOCA</name>
<dbReference type="InterPro" id="IPR020472">
    <property type="entry name" value="WD40_PAC1"/>
</dbReference>
<dbReference type="RefSeq" id="WP_231922991.1">
    <property type="nucleotide sequence ID" value="NZ_JBFAQV010000003.1"/>
</dbReference>
<dbReference type="PROSITE" id="PS50294">
    <property type="entry name" value="WD_REPEATS_REGION"/>
    <property type="match status" value="8"/>
</dbReference>
<reference evidence="6 7" key="1">
    <citation type="submission" date="2018-06" db="EMBL/GenBank/DDBJ databases">
        <authorList>
            <consortium name="Pathogen Informatics"/>
            <person name="Doyle S."/>
        </authorList>
    </citation>
    <scope>NUCLEOTIDE SEQUENCE [LARGE SCALE GENOMIC DNA]</scope>
    <source>
        <strain evidence="6 7">NCTC10994</strain>
    </source>
</reference>
<dbReference type="SMART" id="SM00320">
    <property type="entry name" value="WD40"/>
    <property type="match status" value="14"/>
</dbReference>
<dbReference type="PANTHER" id="PTHR19848">
    <property type="entry name" value="WD40 REPEAT PROTEIN"/>
    <property type="match status" value="1"/>
</dbReference>
<feature type="repeat" description="WD" evidence="3">
    <location>
        <begin position="820"/>
        <end position="852"/>
    </location>
</feature>
<accession>A0A2X4UC98</accession>
<feature type="repeat" description="WD" evidence="3">
    <location>
        <begin position="775"/>
        <end position="816"/>
    </location>
</feature>
<keyword evidence="4" id="KW-1133">Transmembrane helix</keyword>
<feature type="repeat" description="WD" evidence="3">
    <location>
        <begin position="597"/>
        <end position="630"/>
    </location>
</feature>
<feature type="repeat" description="WD" evidence="3">
    <location>
        <begin position="866"/>
        <end position="907"/>
    </location>
</feature>
<dbReference type="PANTHER" id="PTHR19848:SF8">
    <property type="entry name" value="F-BOX AND WD REPEAT DOMAIN CONTAINING 7"/>
    <property type="match status" value="1"/>
</dbReference>
<feature type="transmembrane region" description="Helical" evidence="4">
    <location>
        <begin position="234"/>
        <end position="256"/>
    </location>
</feature>
<dbReference type="AlphaFoldDB" id="A0A2X4UC98"/>
<dbReference type="CDD" id="cd00200">
    <property type="entry name" value="WD40"/>
    <property type="match status" value="2"/>
</dbReference>
<dbReference type="InterPro" id="IPR036322">
    <property type="entry name" value="WD40_repeat_dom_sf"/>
</dbReference>